<accession>A0A4Z2B6R6</accession>
<evidence type="ECO:0000259" key="2">
    <source>
        <dbReference type="Pfam" id="PF15253"/>
    </source>
</evidence>
<evidence type="ECO:0000313" key="4">
    <source>
        <dbReference type="Proteomes" id="UP000516260"/>
    </source>
</evidence>
<dbReference type="AlphaFoldDB" id="A0A4Z2B6R6"/>
<dbReference type="PANTHER" id="PTHR15128:SF0">
    <property type="entry name" value="SCL-INTERRUPTING LOCUS PROTEIN"/>
    <property type="match status" value="1"/>
</dbReference>
<sequence length="258" mass="28056">MCNATGDVLVPCLYLTHGDTSDAVQSESDLHHCFKQSDATLFSLSWSSVCPSVGLDVQAVRAVPIIPTALLRESNQHSATPAPARQLSERIFDDGSDQKIACFCWSRTQKPVACHWLPFLFNSALQDRVFSDGDYFLLVLFCSTHKSPQFYKCGRSGLGPGPRLDYKLLTASQCVTLYQVGAVEGQAVHCELSSEGDSRQMDVFRMAQLSFNSSHSAGGGVCASDQDSGVEDEDVSPRPSPSPHLPTQQVSVMMIQGF</sequence>
<reference evidence="3 4" key="1">
    <citation type="submission" date="2019-04" db="EMBL/GenBank/DDBJ databases">
        <title>The sequence and de novo assembly of Takifugu bimaculatus genome using PacBio and Hi-C technologies.</title>
        <authorList>
            <person name="Xu P."/>
            <person name="Liu B."/>
            <person name="Zhou Z."/>
        </authorList>
    </citation>
    <scope>NUCLEOTIDE SEQUENCE [LARGE SCALE GENOMIC DNA]</scope>
    <source>
        <strain evidence="3">TB-2018</strain>
        <tissue evidence="3">Muscle</tissue>
    </source>
</reference>
<feature type="region of interest" description="Disordered" evidence="1">
    <location>
        <begin position="214"/>
        <end position="247"/>
    </location>
</feature>
<dbReference type="Proteomes" id="UP000516260">
    <property type="component" value="Chromosome 6"/>
</dbReference>
<dbReference type="GO" id="GO:0007224">
    <property type="term" value="P:smoothened signaling pathway"/>
    <property type="evidence" value="ECO:0007669"/>
    <property type="project" value="TreeGrafter"/>
</dbReference>
<dbReference type="InterPro" id="IPR057731">
    <property type="entry name" value="STIL_N"/>
</dbReference>
<dbReference type="GO" id="GO:0005815">
    <property type="term" value="C:microtubule organizing center"/>
    <property type="evidence" value="ECO:0007669"/>
    <property type="project" value="TreeGrafter"/>
</dbReference>
<evidence type="ECO:0000256" key="1">
    <source>
        <dbReference type="SAM" id="MobiDB-lite"/>
    </source>
</evidence>
<organism evidence="3 4">
    <name type="scientific">Takifugu bimaculatus</name>
    <dbReference type="NCBI Taxonomy" id="433685"/>
    <lineage>
        <taxon>Eukaryota</taxon>
        <taxon>Metazoa</taxon>
        <taxon>Chordata</taxon>
        <taxon>Craniata</taxon>
        <taxon>Vertebrata</taxon>
        <taxon>Euteleostomi</taxon>
        <taxon>Actinopterygii</taxon>
        <taxon>Neopterygii</taxon>
        <taxon>Teleostei</taxon>
        <taxon>Neoteleostei</taxon>
        <taxon>Acanthomorphata</taxon>
        <taxon>Eupercaria</taxon>
        <taxon>Tetraodontiformes</taxon>
        <taxon>Tetradontoidea</taxon>
        <taxon>Tetraodontidae</taxon>
        <taxon>Takifugu</taxon>
    </lineage>
</organism>
<dbReference type="GO" id="GO:0031023">
    <property type="term" value="P:microtubule organizing center organization"/>
    <property type="evidence" value="ECO:0007669"/>
    <property type="project" value="TreeGrafter"/>
</dbReference>
<dbReference type="GO" id="GO:0007052">
    <property type="term" value="P:mitotic spindle organization"/>
    <property type="evidence" value="ECO:0007669"/>
    <property type="project" value="TreeGrafter"/>
</dbReference>
<proteinExistence type="predicted"/>
<protein>
    <recommendedName>
        <fullName evidence="2">STIL N-terminal domain-containing protein</fullName>
    </recommendedName>
</protein>
<dbReference type="GO" id="GO:0071539">
    <property type="term" value="P:protein localization to centrosome"/>
    <property type="evidence" value="ECO:0007669"/>
    <property type="project" value="TreeGrafter"/>
</dbReference>
<feature type="domain" description="STIL N-terminal" evidence="2">
    <location>
        <begin position="32"/>
        <end position="77"/>
    </location>
</feature>
<gene>
    <name evidence="3" type="ORF">fugu_006305</name>
</gene>
<comment type="caution">
    <text evidence="3">The sequence shown here is derived from an EMBL/GenBank/DDBJ whole genome shotgun (WGS) entry which is preliminary data.</text>
</comment>
<evidence type="ECO:0000313" key="3">
    <source>
        <dbReference type="EMBL" id="TNM88084.1"/>
    </source>
</evidence>
<dbReference type="Pfam" id="PF15253">
    <property type="entry name" value="STIL_N"/>
    <property type="match status" value="2"/>
</dbReference>
<name>A0A4Z2B6R6_9TELE</name>
<dbReference type="InterPro" id="IPR026123">
    <property type="entry name" value="STIL"/>
</dbReference>
<dbReference type="EMBL" id="SWLE01000019">
    <property type="protein sequence ID" value="TNM88084.1"/>
    <property type="molecule type" value="Genomic_DNA"/>
</dbReference>
<keyword evidence="4" id="KW-1185">Reference proteome</keyword>
<feature type="domain" description="STIL N-terminal" evidence="2">
    <location>
        <begin position="112"/>
        <end position="212"/>
    </location>
</feature>
<dbReference type="Pfam" id="PF26399">
    <property type="entry name" value="PRM_STIL"/>
    <property type="match status" value="1"/>
</dbReference>
<dbReference type="InterPro" id="IPR058559">
    <property type="entry name" value="PRM_STIL"/>
</dbReference>
<dbReference type="PANTHER" id="PTHR15128">
    <property type="entry name" value="TAL1 SCL INTERRUPTING LOCUS"/>
    <property type="match status" value="1"/>
</dbReference>